<feature type="domain" description="Sin" evidence="1">
    <location>
        <begin position="6"/>
        <end position="44"/>
    </location>
</feature>
<name>A0A1I4JXT2_9BACI</name>
<dbReference type="GO" id="GO:0046983">
    <property type="term" value="F:protein dimerization activity"/>
    <property type="evidence" value="ECO:0007669"/>
    <property type="project" value="InterPro"/>
</dbReference>
<dbReference type="AlphaFoldDB" id="A0A1I4JXT2"/>
<protein>
    <submittedName>
        <fullName evidence="2">Anti-repressor SinI</fullName>
    </submittedName>
</protein>
<reference evidence="3" key="1">
    <citation type="submission" date="2016-10" db="EMBL/GenBank/DDBJ databases">
        <authorList>
            <person name="Varghese N."/>
            <person name="Submissions S."/>
        </authorList>
    </citation>
    <scope>NUCLEOTIDE SEQUENCE [LARGE SCALE GENOMIC DNA]</scope>
    <source>
        <strain evidence="3">CGMCC 1.4250</strain>
    </source>
</reference>
<dbReference type="Proteomes" id="UP000198565">
    <property type="component" value="Unassembled WGS sequence"/>
</dbReference>
<proteinExistence type="predicted"/>
<dbReference type="InterPro" id="IPR010981">
    <property type="entry name" value="SinR/SinI_dimer_dom"/>
</dbReference>
<dbReference type="PROSITE" id="PS51500">
    <property type="entry name" value="SIN"/>
    <property type="match status" value="1"/>
</dbReference>
<evidence type="ECO:0000259" key="1">
    <source>
        <dbReference type="PROSITE" id="PS51500"/>
    </source>
</evidence>
<dbReference type="OrthoDB" id="2939482at2"/>
<evidence type="ECO:0000313" key="2">
    <source>
        <dbReference type="EMBL" id="SFL71385.1"/>
    </source>
</evidence>
<dbReference type="InterPro" id="IPR036281">
    <property type="entry name" value="SinR/SinI_dimer_dom_sf"/>
</dbReference>
<organism evidence="2 3">
    <name type="scientific">Gracilibacillus orientalis</name>
    <dbReference type="NCBI Taxonomy" id="334253"/>
    <lineage>
        <taxon>Bacteria</taxon>
        <taxon>Bacillati</taxon>
        <taxon>Bacillota</taxon>
        <taxon>Bacilli</taxon>
        <taxon>Bacillales</taxon>
        <taxon>Bacillaceae</taxon>
        <taxon>Gracilibacillus</taxon>
    </lineage>
</organism>
<dbReference type="SUPFAM" id="SSF47406">
    <property type="entry name" value="SinR repressor dimerisation domain-like"/>
    <property type="match status" value="1"/>
</dbReference>
<dbReference type="EMBL" id="FOTR01000003">
    <property type="protein sequence ID" value="SFL71385.1"/>
    <property type="molecule type" value="Genomic_DNA"/>
</dbReference>
<dbReference type="Pfam" id="PF08671">
    <property type="entry name" value="SinI"/>
    <property type="match status" value="1"/>
</dbReference>
<gene>
    <name evidence="2" type="ORF">SAMN04487943_103239</name>
</gene>
<accession>A0A1I4JXT2</accession>
<evidence type="ECO:0000313" key="3">
    <source>
        <dbReference type="Proteomes" id="UP000198565"/>
    </source>
</evidence>
<dbReference type="RefSeq" id="WP_139220253.1">
    <property type="nucleotide sequence ID" value="NZ_FOTR01000003.1"/>
</dbReference>
<sequence>MLDSMKQNHSKEQELDKEWLILLTIAKQKGITVQQVRKFLKEKKIID</sequence>
<dbReference type="GO" id="GO:0006355">
    <property type="term" value="P:regulation of DNA-templated transcription"/>
    <property type="evidence" value="ECO:0007669"/>
    <property type="project" value="InterPro"/>
</dbReference>
<keyword evidence="3" id="KW-1185">Reference proteome</keyword>